<feature type="region of interest" description="Disordered" evidence="1">
    <location>
        <begin position="85"/>
        <end position="105"/>
    </location>
</feature>
<keyword evidence="3" id="KW-0413">Isomerase</keyword>
<gene>
    <name evidence="3" type="ORF">GBAR_LOCUS14969</name>
</gene>
<protein>
    <submittedName>
        <fullName evidence="3">(4S)-4-hydroxy-5-phosphonooxypentane-2,3-dione isomerase</fullName>
    </submittedName>
</protein>
<dbReference type="InterPro" id="IPR011008">
    <property type="entry name" value="Dimeric_a/b-barrel"/>
</dbReference>
<dbReference type="EMBL" id="CASHTH010002193">
    <property type="protein sequence ID" value="CAI8025982.1"/>
    <property type="molecule type" value="Genomic_DNA"/>
</dbReference>
<dbReference type="GO" id="GO:0005829">
    <property type="term" value="C:cytosol"/>
    <property type="evidence" value="ECO:0007669"/>
    <property type="project" value="TreeGrafter"/>
</dbReference>
<evidence type="ECO:0000259" key="2">
    <source>
        <dbReference type="PROSITE" id="PS51725"/>
    </source>
</evidence>
<dbReference type="InterPro" id="IPR050744">
    <property type="entry name" value="AI-2_Isomerase_LsrG"/>
</dbReference>
<evidence type="ECO:0000313" key="3">
    <source>
        <dbReference type="EMBL" id="CAI8025982.1"/>
    </source>
</evidence>
<dbReference type="PANTHER" id="PTHR33336:SF1">
    <property type="entry name" value="(4S)-4-HYDROXY-5-PHOSPHONOOXYPENTANE-2,3-DIONE ISOMERASE"/>
    <property type="match status" value="1"/>
</dbReference>
<proteinExistence type="predicted"/>
<accession>A0AA35SBV2</accession>
<dbReference type="GO" id="GO:0016491">
    <property type="term" value="F:oxidoreductase activity"/>
    <property type="evidence" value="ECO:0007669"/>
    <property type="project" value="TreeGrafter"/>
</dbReference>
<dbReference type="PROSITE" id="PS51725">
    <property type="entry name" value="ABM"/>
    <property type="match status" value="1"/>
</dbReference>
<organism evidence="3 4">
    <name type="scientific">Geodia barretti</name>
    <name type="common">Barrett's horny sponge</name>
    <dbReference type="NCBI Taxonomy" id="519541"/>
    <lineage>
        <taxon>Eukaryota</taxon>
        <taxon>Metazoa</taxon>
        <taxon>Porifera</taxon>
        <taxon>Demospongiae</taxon>
        <taxon>Heteroscleromorpha</taxon>
        <taxon>Tetractinellida</taxon>
        <taxon>Astrophorina</taxon>
        <taxon>Geodiidae</taxon>
        <taxon>Geodia</taxon>
    </lineage>
</organism>
<dbReference type="InterPro" id="IPR007138">
    <property type="entry name" value="ABM_dom"/>
</dbReference>
<evidence type="ECO:0000256" key="1">
    <source>
        <dbReference type="SAM" id="MobiDB-lite"/>
    </source>
</evidence>
<feature type="domain" description="ABM" evidence="2">
    <location>
        <begin position="2"/>
        <end position="91"/>
    </location>
</feature>
<evidence type="ECO:0000313" key="4">
    <source>
        <dbReference type="Proteomes" id="UP001174909"/>
    </source>
</evidence>
<dbReference type="Gene3D" id="3.30.70.100">
    <property type="match status" value="1"/>
</dbReference>
<reference evidence="3" key="1">
    <citation type="submission" date="2023-03" db="EMBL/GenBank/DDBJ databases">
        <authorList>
            <person name="Steffen K."/>
            <person name="Cardenas P."/>
        </authorList>
    </citation>
    <scope>NUCLEOTIDE SEQUENCE</scope>
</reference>
<dbReference type="AlphaFoldDB" id="A0AA35SBV2"/>
<dbReference type="SUPFAM" id="SSF54909">
    <property type="entry name" value="Dimeric alpha+beta barrel"/>
    <property type="match status" value="1"/>
</dbReference>
<dbReference type="Proteomes" id="UP001174909">
    <property type="component" value="Unassembled WGS sequence"/>
</dbReference>
<dbReference type="PANTHER" id="PTHR33336">
    <property type="entry name" value="QUINOL MONOOXYGENASE YGIN-RELATED"/>
    <property type="match status" value="1"/>
</dbReference>
<sequence length="105" mass="11992">MYVIVAPIQIKEGHREAFIEAMLDDAKGSVKDEPGCLRFDVIQDGADPNRIWLYEIYVDEAAFQAHLQAPHFIKWRDTVKDWFAEGPKGAGGGSYNIWPPDDEWK</sequence>
<comment type="caution">
    <text evidence="3">The sequence shown here is derived from an EMBL/GenBank/DDBJ whole genome shotgun (WGS) entry which is preliminary data.</text>
</comment>
<dbReference type="Pfam" id="PF03992">
    <property type="entry name" value="ABM"/>
    <property type="match status" value="1"/>
</dbReference>
<keyword evidence="4" id="KW-1185">Reference proteome</keyword>
<name>A0AA35SBV2_GEOBA</name>
<dbReference type="GO" id="GO:0016853">
    <property type="term" value="F:isomerase activity"/>
    <property type="evidence" value="ECO:0007669"/>
    <property type="project" value="UniProtKB-KW"/>
</dbReference>